<evidence type="ECO:0000313" key="5">
    <source>
        <dbReference type="EMBL" id="MZK09868.1"/>
    </source>
</evidence>
<dbReference type="GO" id="GO:0015074">
    <property type="term" value="P:DNA integration"/>
    <property type="evidence" value="ECO:0007669"/>
    <property type="project" value="UniProtKB-KW"/>
</dbReference>
<dbReference type="AlphaFoldDB" id="A0A6N9JUB1"/>
<dbReference type="GO" id="GO:0003677">
    <property type="term" value="F:DNA binding"/>
    <property type="evidence" value="ECO:0007669"/>
    <property type="project" value="InterPro"/>
</dbReference>
<evidence type="ECO:0000259" key="4">
    <source>
        <dbReference type="PROSITE" id="PS51898"/>
    </source>
</evidence>
<dbReference type="PANTHER" id="PTHR30629:SF2">
    <property type="entry name" value="PROPHAGE INTEGRASE INTS-RELATED"/>
    <property type="match status" value="1"/>
</dbReference>
<keyword evidence="3" id="KW-0233">DNA recombination</keyword>
<dbReference type="InterPro" id="IPR013762">
    <property type="entry name" value="Integrase-like_cat_sf"/>
</dbReference>
<comment type="similarity">
    <text evidence="1">Belongs to the 'phage' integrase family.</text>
</comment>
<comment type="caution">
    <text evidence="5">The sequence shown here is derived from an EMBL/GenBank/DDBJ whole genome shotgun (WGS) entry which is preliminary data.</text>
</comment>
<accession>A0A6N9JUB1</accession>
<dbReference type="InterPro" id="IPR011010">
    <property type="entry name" value="DNA_brk_join_enz"/>
</dbReference>
<dbReference type="CDD" id="cd01189">
    <property type="entry name" value="INT_ICEBs1_C_like"/>
    <property type="match status" value="1"/>
</dbReference>
<dbReference type="GO" id="GO:0006310">
    <property type="term" value="P:DNA recombination"/>
    <property type="evidence" value="ECO:0007669"/>
    <property type="project" value="UniProtKB-KW"/>
</dbReference>
<dbReference type="Proteomes" id="UP000449249">
    <property type="component" value="Unassembled WGS sequence"/>
</dbReference>
<evidence type="ECO:0000313" key="6">
    <source>
        <dbReference type="Proteomes" id="UP000449249"/>
    </source>
</evidence>
<dbReference type="Pfam" id="PF00589">
    <property type="entry name" value="Phage_integrase"/>
    <property type="match status" value="1"/>
</dbReference>
<proteinExistence type="inferred from homology"/>
<dbReference type="EMBL" id="WWSH01000004">
    <property type="protein sequence ID" value="MZK09868.1"/>
    <property type="molecule type" value="Genomic_DNA"/>
</dbReference>
<dbReference type="RefSeq" id="WP_161169939.1">
    <property type="nucleotide sequence ID" value="NZ_JADNMG010000016.1"/>
</dbReference>
<dbReference type="PROSITE" id="PS51898">
    <property type="entry name" value="TYR_RECOMBINASE"/>
    <property type="match status" value="1"/>
</dbReference>
<evidence type="ECO:0000256" key="2">
    <source>
        <dbReference type="ARBA" id="ARBA00022908"/>
    </source>
</evidence>
<evidence type="ECO:0000256" key="1">
    <source>
        <dbReference type="ARBA" id="ARBA00008857"/>
    </source>
</evidence>
<feature type="domain" description="Tyr recombinase" evidence="4">
    <location>
        <begin position="173"/>
        <end position="394"/>
    </location>
</feature>
<evidence type="ECO:0000256" key="3">
    <source>
        <dbReference type="ARBA" id="ARBA00023172"/>
    </source>
</evidence>
<keyword evidence="2" id="KW-0229">DNA integration</keyword>
<dbReference type="SUPFAM" id="SSF56349">
    <property type="entry name" value="DNA breaking-rejoining enzymes"/>
    <property type="match status" value="1"/>
</dbReference>
<reference evidence="5 6" key="1">
    <citation type="journal article" date="2019" name="Nat. Med.">
        <title>A library of human gut bacterial isolates paired with longitudinal multiomics data enables mechanistic microbiome research.</title>
        <authorList>
            <person name="Poyet M."/>
            <person name="Groussin M."/>
            <person name="Gibbons S.M."/>
            <person name="Avila-Pacheco J."/>
            <person name="Jiang X."/>
            <person name="Kearney S.M."/>
            <person name="Perrotta A.R."/>
            <person name="Berdy B."/>
            <person name="Zhao S."/>
            <person name="Lieberman T.D."/>
            <person name="Swanson P.K."/>
            <person name="Smith M."/>
            <person name="Roesemann S."/>
            <person name="Alexander J.E."/>
            <person name="Rich S.A."/>
            <person name="Livny J."/>
            <person name="Vlamakis H."/>
            <person name="Clish C."/>
            <person name="Bullock K."/>
            <person name="Deik A."/>
            <person name="Scott J."/>
            <person name="Pierce K.A."/>
            <person name="Xavier R.J."/>
            <person name="Alm E.J."/>
        </authorList>
    </citation>
    <scope>NUCLEOTIDE SEQUENCE [LARGE SCALE GENOMIC DNA]</scope>
    <source>
        <strain evidence="5 6">BIOML-A1</strain>
    </source>
</reference>
<gene>
    <name evidence="5" type="ORF">GT576_05865</name>
</gene>
<dbReference type="PANTHER" id="PTHR30629">
    <property type="entry name" value="PROPHAGE INTEGRASE"/>
    <property type="match status" value="1"/>
</dbReference>
<protein>
    <submittedName>
        <fullName evidence="5">Tyrosine-type recombinase/integrase</fullName>
    </submittedName>
</protein>
<name>A0A6N9JUB1_9FIRM</name>
<dbReference type="InterPro" id="IPR050808">
    <property type="entry name" value="Phage_Integrase"/>
</dbReference>
<organism evidence="5 6">
    <name type="scientific">Dorea longicatena</name>
    <dbReference type="NCBI Taxonomy" id="88431"/>
    <lineage>
        <taxon>Bacteria</taxon>
        <taxon>Bacillati</taxon>
        <taxon>Bacillota</taxon>
        <taxon>Clostridia</taxon>
        <taxon>Lachnospirales</taxon>
        <taxon>Lachnospiraceae</taxon>
        <taxon>Dorea</taxon>
    </lineage>
</organism>
<sequence>MKETNIIYDSVSNTWSIIVKVVNKSLLQIEYPELTGYKTKEDAEIAYHKTMHQFAMDMENIKSITGVKYTLSSYIEHWYVDIFKQYTTSPSYLQTTDWAIQRVILPSIEEDHLLINLTPEYINDILQRCAKLPYRTAGIVSRKILCTILKTAEAEELLDIKFSFESIITFPRIPPKYIAYEKEDICKLLEIAKKSDAIYLEILLCLFAGLRIGEVRGLNYDHVDFQNNTITIMQQIPNESYIEIKTENGIERRVNENCIKPPKSGASYRTLKVSDIIMEELRRRKELNAYYFQTHPEAVQYWKNYVCIGLNGELISNKTVTLGLYKLCKKNGLPKISAHGLRHICATILLEQGVPLEEISHILGHASSSTTFDIYCGEIRGRNNIIDFLSKNLDPIIYMVRKVG</sequence>
<dbReference type="InterPro" id="IPR002104">
    <property type="entry name" value="Integrase_catalytic"/>
</dbReference>
<dbReference type="Gene3D" id="1.10.443.10">
    <property type="entry name" value="Intergrase catalytic core"/>
    <property type="match status" value="1"/>
</dbReference>